<dbReference type="Pfam" id="PF18789">
    <property type="entry name" value="DarA_C"/>
    <property type="match status" value="1"/>
</dbReference>
<feature type="domain" description="Defence against restriction A C-terminal" evidence="1">
    <location>
        <begin position="1"/>
        <end position="60"/>
    </location>
</feature>
<organism evidence="2 3">
    <name type="scientific">Peptoniphilus ovalis</name>
    <dbReference type="NCBI Taxonomy" id="2841503"/>
    <lineage>
        <taxon>Bacteria</taxon>
        <taxon>Bacillati</taxon>
        <taxon>Bacillota</taxon>
        <taxon>Tissierellia</taxon>
        <taxon>Tissierellales</taxon>
        <taxon>Peptoniphilaceae</taxon>
        <taxon>Peptoniphilus</taxon>
    </lineage>
</organism>
<comment type="caution">
    <text evidence="2">The sequence shown here is derived from an EMBL/GenBank/DDBJ whole genome shotgun (WGS) entry which is preliminary data.</text>
</comment>
<gene>
    <name evidence="2" type="ORF">KQI68_06460</name>
</gene>
<dbReference type="EMBL" id="JAHLQO010000004">
    <property type="protein sequence ID" value="MBU5669479.1"/>
    <property type="molecule type" value="Genomic_DNA"/>
</dbReference>
<protein>
    <recommendedName>
        <fullName evidence="1">Defence against restriction A C-terminal domain-containing protein</fullName>
    </recommendedName>
</protein>
<evidence type="ECO:0000313" key="3">
    <source>
        <dbReference type="Proteomes" id="UP000783742"/>
    </source>
</evidence>
<reference evidence="2 3" key="1">
    <citation type="submission" date="2021-06" db="EMBL/GenBank/DDBJ databases">
        <authorList>
            <person name="Sun Q."/>
            <person name="Li D."/>
        </authorList>
    </citation>
    <scope>NUCLEOTIDE SEQUENCE [LARGE SCALE GENOMIC DNA]</scope>
    <source>
        <strain evidence="2 3">MSJ-1</strain>
    </source>
</reference>
<evidence type="ECO:0000259" key="1">
    <source>
        <dbReference type="Pfam" id="PF18789"/>
    </source>
</evidence>
<name>A0ABS6FH45_9FIRM</name>
<dbReference type="RefSeq" id="WP_216549312.1">
    <property type="nucleotide sequence ID" value="NZ_JAHLQO010000004.1"/>
</dbReference>
<accession>A0ABS6FH45</accession>
<dbReference type="Proteomes" id="UP000783742">
    <property type="component" value="Unassembled WGS sequence"/>
</dbReference>
<dbReference type="InterPro" id="IPR041501">
    <property type="entry name" value="DarA_C"/>
</dbReference>
<sequence>MKYIYGMRARGFSLGTFPKYGFYELVEDRKVLDLESTRDYHDYLIYDRKLTDEEVYQYELDFIKEI</sequence>
<evidence type="ECO:0000313" key="2">
    <source>
        <dbReference type="EMBL" id="MBU5669479.1"/>
    </source>
</evidence>
<keyword evidence="3" id="KW-1185">Reference proteome</keyword>
<proteinExistence type="predicted"/>